<keyword evidence="2" id="KW-1185">Reference proteome</keyword>
<organism evidence="1 2">
    <name type="scientific">Acanthoscelides obtectus</name>
    <name type="common">Bean weevil</name>
    <name type="synonym">Bruchus obtectus</name>
    <dbReference type="NCBI Taxonomy" id="200917"/>
    <lineage>
        <taxon>Eukaryota</taxon>
        <taxon>Metazoa</taxon>
        <taxon>Ecdysozoa</taxon>
        <taxon>Arthropoda</taxon>
        <taxon>Hexapoda</taxon>
        <taxon>Insecta</taxon>
        <taxon>Pterygota</taxon>
        <taxon>Neoptera</taxon>
        <taxon>Endopterygota</taxon>
        <taxon>Coleoptera</taxon>
        <taxon>Polyphaga</taxon>
        <taxon>Cucujiformia</taxon>
        <taxon>Chrysomeloidea</taxon>
        <taxon>Chrysomelidae</taxon>
        <taxon>Bruchinae</taxon>
        <taxon>Bruchini</taxon>
        <taxon>Acanthoscelides</taxon>
    </lineage>
</organism>
<evidence type="ECO:0000313" key="1">
    <source>
        <dbReference type="EMBL" id="CAH2009089.1"/>
    </source>
</evidence>
<proteinExistence type="predicted"/>
<name>A0A9P0Q3S4_ACAOB</name>
<accession>A0A9P0Q3S4</accession>
<protein>
    <submittedName>
        <fullName evidence="1">Uncharacterized protein</fullName>
    </submittedName>
</protein>
<gene>
    <name evidence="1" type="ORF">ACAOBT_LOCUS30612</name>
</gene>
<dbReference type="Proteomes" id="UP001152888">
    <property type="component" value="Unassembled WGS sequence"/>
</dbReference>
<evidence type="ECO:0000313" key="2">
    <source>
        <dbReference type="Proteomes" id="UP001152888"/>
    </source>
</evidence>
<sequence length="42" mass="4968">MDLEMYGHGTVIFLPRLKQKWKREPLTPNQEVQLCAVEQRAI</sequence>
<comment type="caution">
    <text evidence="1">The sequence shown here is derived from an EMBL/GenBank/DDBJ whole genome shotgun (WGS) entry which is preliminary data.</text>
</comment>
<dbReference type="EMBL" id="CAKOFQ010007854">
    <property type="protein sequence ID" value="CAH2009089.1"/>
    <property type="molecule type" value="Genomic_DNA"/>
</dbReference>
<dbReference type="AlphaFoldDB" id="A0A9P0Q3S4"/>
<reference evidence="1" key="1">
    <citation type="submission" date="2022-03" db="EMBL/GenBank/DDBJ databases">
        <authorList>
            <person name="Sayadi A."/>
        </authorList>
    </citation>
    <scope>NUCLEOTIDE SEQUENCE</scope>
</reference>